<dbReference type="AlphaFoldDB" id="A0A1G2HX87"/>
<name>A0A1G2HX87_9BACT</name>
<evidence type="ECO:0000259" key="1">
    <source>
        <dbReference type="Pfam" id="PF01863"/>
    </source>
</evidence>
<feature type="domain" description="YgjP-like metallopeptidase" evidence="1">
    <location>
        <begin position="78"/>
        <end position="175"/>
    </location>
</feature>
<dbReference type="STRING" id="1802205.A3C58_02360"/>
<dbReference type="PANTHER" id="PTHR30399:SF1">
    <property type="entry name" value="UTP PYROPHOSPHATASE"/>
    <property type="match status" value="1"/>
</dbReference>
<evidence type="ECO:0000313" key="2">
    <source>
        <dbReference type="EMBL" id="OGZ67154.1"/>
    </source>
</evidence>
<organism evidence="2 3">
    <name type="scientific">Candidatus Staskawiczbacteria bacterium RIFCSPHIGHO2_02_FULL_34_10</name>
    <dbReference type="NCBI Taxonomy" id="1802205"/>
    <lineage>
        <taxon>Bacteria</taxon>
        <taxon>Candidatus Staskawicziibacteriota</taxon>
    </lineage>
</organism>
<gene>
    <name evidence="2" type="ORF">A3C58_02360</name>
</gene>
<dbReference type="Pfam" id="PF01863">
    <property type="entry name" value="YgjP-like"/>
    <property type="match status" value="1"/>
</dbReference>
<dbReference type="Proteomes" id="UP000178380">
    <property type="component" value="Unassembled WGS sequence"/>
</dbReference>
<dbReference type="CDD" id="cd07344">
    <property type="entry name" value="M48_yhfN_like"/>
    <property type="match status" value="1"/>
</dbReference>
<accession>A0A1G2HX87</accession>
<reference evidence="2 3" key="1">
    <citation type="journal article" date="2016" name="Nat. Commun.">
        <title>Thousands of microbial genomes shed light on interconnected biogeochemical processes in an aquifer system.</title>
        <authorList>
            <person name="Anantharaman K."/>
            <person name="Brown C.T."/>
            <person name="Hug L.A."/>
            <person name="Sharon I."/>
            <person name="Castelle C.J."/>
            <person name="Probst A.J."/>
            <person name="Thomas B.C."/>
            <person name="Singh A."/>
            <person name="Wilkins M.J."/>
            <person name="Karaoz U."/>
            <person name="Brodie E.L."/>
            <person name="Williams K.H."/>
            <person name="Hubbard S.S."/>
            <person name="Banfield J.F."/>
        </authorList>
    </citation>
    <scope>NUCLEOTIDE SEQUENCE [LARGE SCALE GENOMIC DNA]</scope>
</reference>
<protein>
    <recommendedName>
        <fullName evidence="1">YgjP-like metallopeptidase domain-containing protein</fullName>
    </recommendedName>
</protein>
<dbReference type="InterPro" id="IPR053136">
    <property type="entry name" value="UTP_pyrophosphatase-like"/>
</dbReference>
<proteinExistence type="predicted"/>
<dbReference type="EMBL" id="MHOR01000014">
    <property type="protein sequence ID" value="OGZ67154.1"/>
    <property type="molecule type" value="Genomic_DNA"/>
</dbReference>
<comment type="caution">
    <text evidence="2">The sequence shown here is derived from an EMBL/GenBank/DDBJ whole genome shotgun (WGS) entry which is preliminary data.</text>
</comment>
<dbReference type="PANTHER" id="PTHR30399">
    <property type="entry name" value="UNCHARACTERIZED PROTEIN YGJP"/>
    <property type="match status" value="1"/>
</dbReference>
<dbReference type="InterPro" id="IPR002725">
    <property type="entry name" value="YgjP-like_metallopeptidase"/>
</dbReference>
<dbReference type="Gene3D" id="3.30.2010.10">
    <property type="entry name" value="Metalloproteases ('zincins'), catalytic domain"/>
    <property type="match status" value="1"/>
</dbReference>
<sequence>MEKEIKYKLKISNRARLMRLEIKQSGELVVTVPRETDFYLVEQFIFRKSHWIVNKLKYFKSISGKIFLHTNKKEYLQYKERARLLVENRISYYNKIYHFNINRISIKNTKSRWGSCSKKGNLNFNYKIALLSKDLVDYVIVHELCHLGEFNHSKKFWKLVSLTIPNYKVLRNRFER</sequence>
<evidence type="ECO:0000313" key="3">
    <source>
        <dbReference type="Proteomes" id="UP000178380"/>
    </source>
</evidence>